<evidence type="ECO:0000259" key="3">
    <source>
        <dbReference type="Pfam" id="PF03184"/>
    </source>
</evidence>
<dbReference type="GO" id="GO:0003676">
    <property type="term" value="F:nucleic acid binding"/>
    <property type="evidence" value="ECO:0007669"/>
    <property type="project" value="InterPro"/>
</dbReference>
<feature type="domain" description="DDE-1" evidence="3">
    <location>
        <begin position="2"/>
        <end position="73"/>
    </location>
</feature>
<feature type="compositionally biased region" description="Acidic residues" evidence="2">
    <location>
        <begin position="134"/>
        <end position="148"/>
    </location>
</feature>
<dbReference type="AlphaFoldDB" id="A0A4Y2U5X2"/>
<dbReference type="OrthoDB" id="6469381at2759"/>
<evidence type="ECO:0000313" key="4">
    <source>
        <dbReference type="EMBL" id="GBO07086.1"/>
    </source>
</evidence>
<sequence>MEKEKRKVPLFMDQCPARTQDLPTFNSTKVVYFSANCTSKIQPLDLSDISCVKVHYRKTLTRRLLAASETKAENEYEEQENESENCENDINEEDWHTVSDGLATCIFDEFVDANENLITAQLLEIGDIATEINGGEEDEEEDNDDEEDVAKVPPTHTLA</sequence>
<gene>
    <name evidence="4" type="ORF">AVEN_244448_1</name>
</gene>
<dbReference type="Pfam" id="PF03184">
    <property type="entry name" value="DDE_1"/>
    <property type="match status" value="1"/>
</dbReference>
<keyword evidence="5" id="KW-1185">Reference proteome</keyword>
<reference evidence="4 5" key="1">
    <citation type="journal article" date="2019" name="Sci. Rep.">
        <title>Orb-weaving spider Araneus ventricosus genome elucidates the spidroin gene catalogue.</title>
        <authorList>
            <person name="Kono N."/>
            <person name="Nakamura H."/>
            <person name="Ohtoshi R."/>
            <person name="Moran D.A.P."/>
            <person name="Shinohara A."/>
            <person name="Yoshida Y."/>
            <person name="Fujiwara M."/>
            <person name="Mori M."/>
            <person name="Tomita M."/>
            <person name="Arakawa K."/>
        </authorList>
    </citation>
    <scope>NUCLEOTIDE SEQUENCE [LARGE SCALE GENOMIC DNA]</scope>
</reference>
<protein>
    <recommendedName>
        <fullName evidence="3">DDE-1 domain-containing protein</fullName>
    </recommendedName>
</protein>
<feature type="region of interest" description="Disordered" evidence="2">
    <location>
        <begin position="133"/>
        <end position="159"/>
    </location>
</feature>
<proteinExistence type="predicted"/>
<name>A0A4Y2U5X2_ARAVE</name>
<accession>A0A4Y2U5X2</accession>
<evidence type="ECO:0000256" key="1">
    <source>
        <dbReference type="SAM" id="Coils"/>
    </source>
</evidence>
<keyword evidence="1" id="KW-0175">Coiled coil</keyword>
<feature type="coiled-coil region" evidence="1">
    <location>
        <begin position="62"/>
        <end position="89"/>
    </location>
</feature>
<dbReference type="EMBL" id="BGPR01033225">
    <property type="protein sequence ID" value="GBO07086.1"/>
    <property type="molecule type" value="Genomic_DNA"/>
</dbReference>
<comment type="caution">
    <text evidence="4">The sequence shown here is derived from an EMBL/GenBank/DDBJ whole genome shotgun (WGS) entry which is preliminary data.</text>
</comment>
<evidence type="ECO:0000313" key="5">
    <source>
        <dbReference type="Proteomes" id="UP000499080"/>
    </source>
</evidence>
<organism evidence="4 5">
    <name type="scientific">Araneus ventricosus</name>
    <name type="common">Orbweaver spider</name>
    <name type="synonym">Epeira ventricosa</name>
    <dbReference type="NCBI Taxonomy" id="182803"/>
    <lineage>
        <taxon>Eukaryota</taxon>
        <taxon>Metazoa</taxon>
        <taxon>Ecdysozoa</taxon>
        <taxon>Arthropoda</taxon>
        <taxon>Chelicerata</taxon>
        <taxon>Arachnida</taxon>
        <taxon>Araneae</taxon>
        <taxon>Araneomorphae</taxon>
        <taxon>Entelegynae</taxon>
        <taxon>Araneoidea</taxon>
        <taxon>Araneidae</taxon>
        <taxon>Araneus</taxon>
    </lineage>
</organism>
<evidence type="ECO:0000256" key="2">
    <source>
        <dbReference type="SAM" id="MobiDB-lite"/>
    </source>
</evidence>
<dbReference type="Proteomes" id="UP000499080">
    <property type="component" value="Unassembled WGS sequence"/>
</dbReference>
<dbReference type="InterPro" id="IPR004875">
    <property type="entry name" value="DDE_SF_endonuclease_dom"/>
</dbReference>